<dbReference type="EMBL" id="JBHUGY010000034">
    <property type="protein sequence ID" value="MFD2055761.1"/>
    <property type="molecule type" value="Genomic_DNA"/>
</dbReference>
<evidence type="ECO:0008006" key="4">
    <source>
        <dbReference type="Google" id="ProtNLM"/>
    </source>
</evidence>
<comment type="caution">
    <text evidence="2">The sequence shown here is derived from an EMBL/GenBank/DDBJ whole genome shotgun (WGS) entry which is preliminary data.</text>
</comment>
<evidence type="ECO:0000313" key="3">
    <source>
        <dbReference type="Proteomes" id="UP001597349"/>
    </source>
</evidence>
<proteinExistence type="predicted"/>
<name>A0ABW4WGN9_9HYPH</name>
<accession>A0ABW4WGN9</accession>
<evidence type="ECO:0000256" key="1">
    <source>
        <dbReference type="SAM" id="SignalP"/>
    </source>
</evidence>
<protein>
    <recommendedName>
        <fullName evidence="4">Antifreeze protein</fullName>
    </recommendedName>
</protein>
<keyword evidence="3" id="KW-1185">Reference proteome</keyword>
<gene>
    <name evidence="2" type="ORF">ACFSQT_22660</name>
</gene>
<feature type="signal peptide" evidence="1">
    <location>
        <begin position="1"/>
        <end position="26"/>
    </location>
</feature>
<dbReference type="RefSeq" id="WP_379022309.1">
    <property type="nucleotide sequence ID" value="NZ_JBHUGY010000034.1"/>
</dbReference>
<organism evidence="2 3">
    <name type="scientific">Mesorhizobium calcicola</name>
    <dbReference type="NCBI Taxonomy" id="1300310"/>
    <lineage>
        <taxon>Bacteria</taxon>
        <taxon>Pseudomonadati</taxon>
        <taxon>Pseudomonadota</taxon>
        <taxon>Alphaproteobacteria</taxon>
        <taxon>Hyphomicrobiales</taxon>
        <taxon>Phyllobacteriaceae</taxon>
        <taxon>Mesorhizobium</taxon>
    </lineage>
</organism>
<sequence>MFNTIKTAALSALVGLGTLAAIPAHADSLYLGFGNNADTRFGVYTGDDGYRHRRDERRGYWRDERRDGWRRGCSPDRALDKAERMGLYRARIVDVSRRMVKVVGRQDGDRVVIVFANERGCPVIYR</sequence>
<dbReference type="Proteomes" id="UP001597349">
    <property type="component" value="Unassembled WGS sequence"/>
</dbReference>
<keyword evidence="1" id="KW-0732">Signal</keyword>
<feature type="chain" id="PRO_5046912535" description="Antifreeze protein" evidence="1">
    <location>
        <begin position="27"/>
        <end position="126"/>
    </location>
</feature>
<evidence type="ECO:0000313" key="2">
    <source>
        <dbReference type="EMBL" id="MFD2055761.1"/>
    </source>
</evidence>
<reference evidence="3" key="1">
    <citation type="journal article" date="2019" name="Int. J. Syst. Evol. Microbiol.">
        <title>The Global Catalogue of Microorganisms (GCM) 10K type strain sequencing project: providing services to taxonomists for standard genome sequencing and annotation.</title>
        <authorList>
            <consortium name="The Broad Institute Genomics Platform"/>
            <consortium name="The Broad Institute Genome Sequencing Center for Infectious Disease"/>
            <person name="Wu L."/>
            <person name="Ma J."/>
        </authorList>
    </citation>
    <scope>NUCLEOTIDE SEQUENCE [LARGE SCALE GENOMIC DNA]</scope>
    <source>
        <strain evidence="3">CGMCC 1.16226</strain>
    </source>
</reference>